<organism evidence="2 3">
    <name type="scientific">Macrostomum lignano</name>
    <dbReference type="NCBI Taxonomy" id="282301"/>
    <lineage>
        <taxon>Eukaryota</taxon>
        <taxon>Metazoa</taxon>
        <taxon>Spiralia</taxon>
        <taxon>Lophotrochozoa</taxon>
        <taxon>Platyhelminthes</taxon>
        <taxon>Rhabditophora</taxon>
        <taxon>Macrostomorpha</taxon>
        <taxon>Macrostomida</taxon>
        <taxon>Macrostomidae</taxon>
        <taxon>Macrostomum</taxon>
    </lineage>
</organism>
<keyword evidence="1" id="KW-0812">Transmembrane</keyword>
<protein>
    <submittedName>
        <fullName evidence="2">Uncharacterized protein</fullName>
    </submittedName>
</protein>
<keyword evidence="3" id="KW-1185">Reference proteome</keyword>
<dbReference type="AlphaFoldDB" id="A0A267FS45"/>
<keyword evidence="1" id="KW-0472">Membrane</keyword>
<proteinExistence type="predicted"/>
<gene>
    <name evidence="2" type="ORF">BOX15_Mlig001716g6</name>
</gene>
<evidence type="ECO:0000313" key="2">
    <source>
        <dbReference type="EMBL" id="PAA76638.1"/>
    </source>
</evidence>
<dbReference type="Proteomes" id="UP000215902">
    <property type="component" value="Unassembled WGS sequence"/>
</dbReference>
<evidence type="ECO:0000256" key="1">
    <source>
        <dbReference type="SAM" id="Phobius"/>
    </source>
</evidence>
<keyword evidence="1" id="KW-1133">Transmembrane helix</keyword>
<name>A0A267FS45_9PLAT</name>
<reference evidence="2 3" key="1">
    <citation type="submission" date="2017-06" db="EMBL/GenBank/DDBJ databases">
        <title>A platform for efficient transgenesis in Macrostomum lignano, a flatworm model organism for stem cell research.</title>
        <authorList>
            <person name="Berezikov E."/>
        </authorList>
    </citation>
    <scope>NUCLEOTIDE SEQUENCE [LARGE SCALE GENOMIC DNA]</scope>
    <source>
        <strain evidence="2">DV1</strain>
        <tissue evidence="2">Whole organism</tissue>
    </source>
</reference>
<evidence type="ECO:0000313" key="3">
    <source>
        <dbReference type="Proteomes" id="UP000215902"/>
    </source>
</evidence>
<comment type="caution">
    <text evidence="2">The sequence shown here is derived from an EMBL/GenBank/DDBJ whole genome shotgun (WGS) entry which is preliminary data.</text>
</comment>
<dbReference type="EMBL" id="NIVC01000807">
    <property type="protein sequence ID" value="PAA76638.1"/>
    <property type="molecule type" value="Genomic_DNA"/>
</dbReference>
<accession>A0A267FS45</accession>
<feature type="non-terminal residue" evidence="2">
    <location>
        <position position="1"/>
    </location>
</feature>
<feature type="transmembrane region" description="Helical" evidence="1">
    <location>
        <begin position="98"/>
        <end position="116"/>
    </location>
</feature>
<sequence>AKKMSVNKIYSSINILSLDYFTGKKSNPQLAATMYYSSHLFINRSIFLLNLIYEDLHEDLGRSSPPSQPPTFYRVGMRLYSEQYYLAPEEECADTKTTLLVVTIVLLIAMIAMYLIRVDMELLQEGTDSPADGPVKDHVKDLYPNLIELAYRDRNFGARQKLSQCIRNFYQGPRARSY</sequence>